<dbReference type="EMBL" id="JAGYPG010000002">
    <property type="protein sequence ID" value="MBS4195861.1"/>
    <property type="molecule type" value="Genomic_DNA"/>
</dbReference>
<organism evidence="3 4">
    <name type="scientific">Lederbergia citri</name>
    <dbReference type="NCBI Taxonomy" id="2833580"/>
    <lineage>
        <taxon>Bacteria</taxon>
        <taxon>Bacillati</taxon>
        <taxon>Bacillota</taxon>
        <taxon>Bacilli</taxon>
        <taxon>Bacillales</taxon>
        <taxon>Bacillaceae</taxon>
        <taxon>Lederbergia</taxon>
    </lineage>
</organism>
<dbReference type="AlphaFoldDB" id="A0A942YIZ4"/>
<feature type="transmembrane region" description="Helical" evidence="2">
    <location>
        <begin position="12"/>
        <end position="29"/>
    </location>
</feature>
<dbReference type="InterPro" id="IPR014202">
    <property type="entry name" value="Spore_II_R"/>
</dbReference>
<protein>
    <submittedName>
        <fullName evidence="3">Stage II sporulation protein R</fullName>
    </submittedName>
</protein>
<name>A0A942YIZ4_9BACI</name>
<dbReference type="NCBIfam" id="TIGR02837">
    <property type="entry name" value="spore_II_R"/>
    <property type="match status" value="1"/>
</dbReference>
<accession>A0A942YIZ4</accession>
<dbReference type="Proteomes" id="UP000681414">
    <property type="component" value="Unassembled WGS sequence"/>
</dbReference>
<keyword evidence="2" id="KW-0472">Membrane</keyword>
<keyword evidence="4" id="KW-1185">Reference proteome</keyword>
<evidence type="ECO:0000313" key="4">
    <source>
        <dbReference type="Proteomes" id="UP000681414"/>
    </source>
</evidence>
<keyword evidence="2" id="KW-1133">Transmembrane helix</keyword>
<evidence type="ECO:0000313" key="3">
    <source>
        <dbReference type="EMBL" id="MBS4195861.1"/>
    </source>
</evidence>
<sequence length="245" mass="27646">MKHKFYQKNIAWMYLIILVFATVASLIIPKQEMAKASDPLVIPGEAIRLRILANSDGEKDQEVKRAIRDAVNAEITNWVQDLTSIDAARTTITSRLDHVEEIAKQELAARNLNYSVKVEFGNVQFPTKLYGQYLYPAGTYEAILITLGEGKGANWWCVLFPPLCFLDFSNSLAVSPGFEEEEASLEEGTVTSEEKIPEATTKEVGDKSVDKELQKSDEQAPTFIKEEENKVEVKFFVVELFNKLF</sequence>
<evidence type="ECO:0000256" key="2">
    <source>
        <dbReference type="SAM" id="Phobius"/>
    </source>
</evidence>
<proteinExistence type="predicted"/>
<reference evidence="3 4" key="1">
    <citation type="submission" date="2021-05" db="EMBL/GenBank/DDBJ databases">
        <title>Novel Bacillus species.</title>
        <authorList>
            <person name="Liu G."/>
        </authorList>
    </citation>
    <scope>NUCLEOTIDE SEQUENCE [LARGE SCALE GENOMIC DNA]</scope>
    <source>
        <strain evidence="4">FJAT-49780</strain>
    </source>
</reference>
<gene>
    <name evidence="3" type="primary">spoIIR</name>
    <name evidence="3" type="ORF">KHA97_12405</name>
</gene>
<feature type="compositionally biased region" description="Basic and acidic residues" evidence="1">
    <location>
        <begin position="192"/>
        <end position="221"/>
    </location>
</feature>
<feature type="region of interest" description="Disordered" evidence="1">
    <location>
        <begin position="183"/>
        <end position="221"/>
    </location>
</feature>
<evidence type="ECO:0000256" key="1">
    <source>
        <dbReference type="SAM" id="MobiDB-lite"/>
    </source>
</evidence>
<keyword evidence="2" id="KW-0812">Transmembrane</keyword>
<comment type="caution">
    <text evidence="3">The sequence shown here is derived from an EMBL/GenBank/DDBJ whole genome shotgun (WGS) entry which is preliminary data.</text>
</comment>
<dbReference type="Pfam" id="PF09551">
    <property type="entry name" value="Spore_II_R"/>
    <property type="match status" value="1"/>
</dbReference>